<dbReference type="KEGG" id="otk:C6570_05535"/>
<dbReference type="OrthoDB" id="8906767at2"/>
<keyword evidence="2" id="KW-1185">Reference proteome</keyword>
<sequence>MSWRQLHHRFGRLALVWFALALGVAAASPWVAPRAYQMVCAQGSVQLMAVGDDDPGPVPQGHTLDCALCLLVGAPPADVPATALPTARPLLGNRWAQAEAPRVAGVWAPLPARGPPVRAA</sequence>
<dbReference type="RefSeq" id="WP_106702335.1">
    <property type="nucleotide sequence ID" value="NZ_CP027666.1"/>
</dbReference>
<protein>
    <submittedName>
        <fullName evidence="1">DUF2946 domain-containing protein</fullName>
    </submittedName>
</protein>
<accession>A0A2S0MD34</accession>
<reference evidence="1 2" key="1">
    <citation type="submission" date="2018-03" db="EMBL/GenBank/DDBJ databases">
        <title>Genome sequencing of Ottowia sp.</title>
        <authorList>
            <person name="Kim S.-J."/>
            <person name="Heo J."/>
            <person name="Kwon S.-W."/>
        </authorList>
    </citation>
    <scope>NUCLEOTIDE SEQUENCE [LARGE SCALE GENOMIC DNA]</scope>
    <source>
        <strain evidence="1 2">KADR8-3</strain>
    </source>
</reference>
<dbReference type="InterPro" id="IPR021333">
    <property type="entry name" value="DUF2946"/>
</dbReference>
<evidence type="ECO:0000313" key="2">
    <source>
        <dbReference type="Proteomes" id="UP000239709"/>
    </source>
</evidence>
<evidence type="ECO:0000313" key="1">
    <source>
        <dbReference type="EMBL" id="AVO33778.1"/>
    </source>
</evidence>
<gene>
    <name evidence="1" type="ORF">C6570_05535</name>
</gene>
<proteinExistence type="predicted"/>
<organism evidence="1 2">
    <name type="scientific">Ottowia oryzae</name>
    <dbReference type="NCBI Taxonomy" id="2109914"/>
    <lineage>
        <taxon>Bacteria</taxon>
        <taxon>Pseudomonadati</taxon>
        <taxon>Pseudomonadota</taxon>
        <taxon>Betaproteobacteria</taxon>
        <taxon>Burkholderiales</taxon>
        <taxon>Comamonadaceae</taxon>
        <taxon>Ottowia</taxon>
    </lineage>
</organism>
<dbReference type="Pfam" id="PF11162">
    <property type="entry name" value="DUF2946"/>
    <property type="match status" value="1"/>
</dbReference>
<dbReference type="AlphaFoldDB" id="A0A2S0MD34"/>
<name>A0A2S0MD34_9BURK</name>
<dbReference type="Proteomes" id="UP000239709">
    <property type="component" value="Chromosome"/>
</dbReference>
<dbReference type="EMBL" id="CP027666">
    <property type="protein sequence ID" value="AVO33778.1"/>
    <property type="molecule type" value="Genomic_DNA"/>
</dbReference>